<reference evidence="2 3" key="1">
    <citation type="journal article" date="2014" name="Genome Biol. Evol.">
        <title>The secreted proteins of Achlya hypogyna and Thraustotheca clavata identify the ancestral oomycete secretome and reveal gene acquisitions by horizontal gene transfer.</title>
        <authorList>
            <person name="Misner I."/>
            <person name="Blouin N."/>
            <person name="Leonard G."/>
            <person name="Richards T.A."/>
            <person name="Lane C.E."/>
        </authorList>
    </citation>
    <scope>NUCLEOTIDE SEQUENCE [LARGE SCALE GENOMIC DNA]</scope>
    <source>
        <strain evidence="2 3">ATCC 34112</strain>
    </source>
</reference>
<feature type="transmembrane region" description="Helical" evidence="1">
    <location>
        <begin position="180"/>
        <end position="201"/>
    </location>
</feature>
<organism evidence="2 3">
    <name type="scientific">Thraustotheca clavata</name>
    <dbReference type="NCBI Taxonomy" id="74557"/>
    <lineage>
        <taxon>Eukaryota</taxon>
        <taxon>Sar</taxon>
        <taxon>Stramenopiles</taxon>
        <taxon>Oomycota</taxon>
        <taxon>Saprolegniomycetes</taxon>
        <taxon>Saprolegniales</taxon>
        <taxon>Achlyaceae</taxon>
        <taxon>Thraustotheca</taxon>
    </lineage>
</organism>
<proteinExistence type="predicted"/>
<sequence>MIPSPRASTSVAYHVPNVNEDSLRTSSMVVMQPALPRMTIPLSTDEEAETSPSGGVLVWYISSSCAIAAVFLCTLVFADVIGMHFLCAFIVALLNYEMTWYSAGIRQKILRPFQLYYEPDALAASRENIIPLPNISVWASTIRIPSPILAAIIALLTSVLCGGSLSIIQHDGGLGLDLNTFLIMLSYITSTCFVSVIAALYTPTAMDGVILLFQQAAFSIQTLNSLLDFRAPVNGKVRSIKLIDAGFALSITFVPIVILRIVRSREVARTGVTLMLDLFTLQYVPSLLNVVLNVVQDFLNPDQLNPNEVPNYRLYALISCFLMLWTTDLCSLIARHLLPQRPPWIVVAIGMLGSMTAVALFQYTIVPVEIPNLCKVRHHILAALSAFVYHVGFQFVAVLRFLALPSNHQTFMHSTWLVRLQFILLFGFMAMLYERFEWPSDYSYTSSDVSNQIVHMWQRIDNASYSDYLLLDEKLNFMTRLTKFVKVIHLVPDNSQLKQWSSAKLHQMVSFYGAQVLRNITNATQT</sequence>
<feature type="transmembrane region" description="Helical" evidence="1">
    <location>
        <begin position="274"/>
        <end position="292"/>
    </location>
</feature>
<feature type="transmembrane region" description="Helical" evidence="1">
    <location>
        <begin position="344"/>
        <end position="365"/>
    </location>
</feature>
<feature type="transmembrane region" description="Helical" evidence="1">
    <location>
        <begin position="416"/>
        <end position="433"/>
    </location>
</feature>
<comment type="caution">
    <text evidence="2">The sequence shown here is derived from an EMBL/GenBank/DDBJ whole genome shotgun (WGS) entry which is preliminary data.</text>
</comment>
<keyword evidence="1" id="KW-1133">Transmembrane helix</keyword>
<dbReference type="OrthoDB" id="67407at2759"/>
<accession>A0A1V9ZWX3</accession>
<feature type="transmembrane region" description="Helical" evidence="1">
    <location>
        <begin position="208"/>
        <end position="227"/>
    </location>
</feature>
<evidence type="ECO:0000313" key="3">
    <source>
        <dbReference type="Proteomes" id="UP000243217"/>
    </source>
</evidence>
<feature type="transmembrane region" description="Helical" evidence="1">
    <location>
        <begin position="83"/>
        <end position="103"/>
    </location>
</feature>
<dbReference type="AlphaFoldDB" id="A0A1V9ZWX3"/>
<evidence type="ECO:0000313" key="2">
    <source>
        <dbReference type="EMBL" id="OQS02469.1"/>
    </source>
</evidence>
<feature type="transmembrane region" description="Helical" evidence="1">
    <location>
        <begin position="239"/>
        <end position="262"/>
    </location>
</feature>
<keyword evidence="1" id="KW-0472">Membrane</keyword>
<evidence type="ECO:0000256" key="1">
    <source>
        <dbReference type="SAM" id="Phobius"/>
    </source>
</evidence>
<feature type="transmembrane region" description="Helical" evidence="1">
    <location>
        <begin position="57"/>
        <end position="77"/>
    </location>
</feature>
<name>A0A1V9ZWX3_9STRA</name>
<protein>
    <recommendedName>
        <fullName evidence="4">Transmembrane protein</fullName>
    </recommendedName>
</protein>
<gene>
    <name evidence="2" type="ORF">THRCLA_05155</name>
</gene>
<dbReference type="EMBL" id="JNBS01001124">
    <property type="protein sequence ID" value="OQS02469.1"/>
    <property type="molecule type" value="Genomic_DNA"/>
</dbReference>
<dbReference type="Proteomes" id="UP000243217">
    <property type="component" value="Unassembled WGS sequence"/>
</dbReference>
<keyword evidence="1" id="KW-0812">Transmembrane</keyword>
<evidence type="ECO:0008006" key="4">
    <source>
        <dbReference type="Google" id="ProtNLM"/>
    </source>
</evidence>
<keyword evidence="3" id="KW-1185">Reference proteome</keyword>
<feature type="transmembrane region" description="Helical" evidence="1">
    <location>
        <begin position="148"/>
        <end position="168"/>
    </location>
</feature>
<feature type="transmembrane region" description="Helical" evidence="1">
    <location>
        <begin position="380"/>
        <end position="404"/>
    </location>
</feature>
<feature type="transmembrane region" description="Helical" evidence="1">
    <location>
        <begin position="312"/>
        <end position="332"/>
    </location>
</feature>